<dbReference type="GO" id="GO:0042765">
    <property type="term" value="C:GPI-anchor transamidase complex"/>
    <property type="evidence" value="ECO:0007669"/>
    <property type="project" value="InterPro"/>
</dbReference>
<dbReference type="Pfam" id="PF10510">
    <property type="entry name" value="PIG-S"/>
    <property type="match status" value="1"/>
</dbReference>
<keyword evidence="12" id="KW-1185">Reference proteome</keyword>
<dbReference type="Proteomes" id="UP000757232">
    <property type="component" value="Unassembled WGS sequence"/>
</dbReference>
<evidence type="ECO:0000256" key="8">
    <source>
        <dbReference type="ARBA" id="ARBA00023136"/>
    </source>
</evidence>
<reference evidence="11" key="1">
    <citation type="submission" date="2016-06" db="EMBL/GenBank/DDBJ databases">
        <title>Draft Genome sequence of the fungus Inonotus baumii.</title>
        <authorList>
            <person name="Zhu H."/>
            <person name="Lin W."/>
        </authorList>
    </citation>
    <scope>NUCLEOTIDE SEQUENCE</scope>
    <source>
        <strain evidence="11">821</strain>
    </source>
</reference>
<protein>
    <recommendedName>
        <fullName evidence="13">GPI transamidase component PIG-S</fullName>
    </recommendedName>
</protein>
<keyword evidence="7 10" id="KW-1133">Transmembrane helix</keyword>
<evidence type="ECO:0000256" key="1">
    <source>
        <dbReference type="ARBA" id="ARBA00004477"/>
    </source>
</evidence>
<keyword evidence="9" id="KW-0325">Glycoprotein</keyword>
<sequence>MVQDEAVKNVSFQSDRTRRTILLSYWIVVLLAIPLWWSTTSIARLRLPEERVSNLHSRKLKFPLRATLEGGLTESVARDVEEALRRRVHELRLDGSFSVDIRSSSEGAYEVSLNADAKETHVEGRKLILGAKSLSSEDMRDIISNSLSSLWLDGFGPDQQIVQFSPRYRLAFSLMNEDTAAGGSPLGWGVQTMINREITPVLQRLSALHNFTIESQVQFFAPLAFEPVKLKDGSFGLTEEQLSVFVNSAEWTLSSSVSNDPVLHFVIFVPSANRRPLRILDADSSPTKSSAFVIPQWGSIFIYNPPQSTESHLTLSALRPAFTVFRKQLLTLLGVPSLPPGVKTSEALSDWALNALLRRRAYENAEGSKDTLSSIVSLVHQIEGMPVDKDVTEDVREALDALDKMYNIVRDSPQLALQYSARAFSRASRAFFNPGMLALLYFPPEHNLAVYTPLLAPVAVPLVAAVLREVARWRKSRR</sequence>
<evidence type="ECO:0000313" key="12">
    <source>
        <dbReference type="Proteomes" id="UP000757232"/>
    </source>
</evidence>
<name>A0A9Q5HS01_SANBA</name>
<comment type="caution">
    <text evidence="11">The sequence shown here is derived from an EMBL/GenBank/DDBJ whole genome shotgun (WGS) entry which is preliminary data.</text>
</comment>
<dbReference type="PANTHER" id="PTHR21072:SF13">
    <property type="entry name" value="GPI TRANSAMIDASE COMPONENT PIG-S"/>
    <property type="match status" value="1"/>
</dbReference>
<evidence type="ECO:0000256" key="9">
    <source>
        <dbReference type="ARBA" id="ARBA00023180"/>
    </source>
</evidence>
<keyword evidence="6" id="KW-0256">Endoplasmic reticulum</keyword>
<proteinExistence type="inferred from homology"/>
<dbReference type="EMBL" id="LNZH02000213">
    <property type="protein sequence ID" value="OCB84913.1"/>
    <property type="molecule type" value="Genomic_DNA"/>
</dbReference>
<keyword evidence="5 10" id="KW-0812">Transmembrane</keyword>
<dbReference type="AlphaFoldDB" id="A0A9Q5HS01"/>
<dbReference type="InterPro" id="IPR019540">
    <property type="entry name" value="PtdIno-glycan_biosynth_class_S"/>
</dbReference>
<organism evidence="11 12">
    <name type="scientific">Sanghuangporus baumii</name>
    <name type="common">Phellinus baumii</name>
    <dbReference type="NCBI Taxonomy" id="108892"/>
    <lineage>
        <taxon>Eukaryota</taxon>
        <taxon>Fungi</taxon>
        <taxon>Dikarya</taxon>
        <taxon>Basidiomycota</taxon>
        <taxon>Agaricomycotina</taxon>
        <taxon>Agaricomycetes</taxon>
        <taxon>Hymenochaetales</taxon>
        <taxon>Hymenochaetaceae</taxon>
        <taxon>Sanghuangporus</taxon>
    </lineage>
</organism>
<dbReference type="PANTHER" id="PTHR21072">
    <property type="entry name" value="GPI TRANSAMIDASE COMPONENT PIG-S"/>
    <property type="match status" value="1"/>
</dbReference>
<evidence type="ECO:0000256" key="3">
    <source>
        <dbReference type="ARBA" id="ARBA00005316"/>
    </source>
</evidence>
<accession>A0A9Q5HS01</accession>
<gene>
    <name evidence="11" type="ORF">A7U60_g8135</name>
</gene>
<comment type="pathway">
    <text evidence="2">Glycolipid biosynthesis; glycosylphosphatidylinositol-anchor biosynthesis.</text>
</comment>
<evidence type="ECO:0000256" key="7">
    <source>
        <dbReference type="ARBA" id="ARBA00022989"/>
    </source>
</evidence>
<dbReference type="GO" id="GO:0016255">
    <property type="term" value="P:attachment of GPI anchor to protein"/>
    <property type="evidence" value="ECO:0007669"/>
    <property type="project" value="InterPro"/>
</dbReference>
<keyword evidence="8 10" id="KW-0472">Membrane</keyword>
<comment type="similarity">
    <text evidence="3">Belongs to the PIGS family.</text>
</comment>
<feature type="transmembrane region" description="Helical" evidence="10">
    <location>
        <begin position="20"/>
        <end position="37"/>
    </location>
</feature>
<evidence type="ECO:0008006" key="13">
    <source>
        <dbReference type="Google" id="ProtNLM"/>
    </source>
</evidence>
<evidence type="ECO:0000256" key="4">
    <source>
        <dbReference type="ARBA" id="ARBA00022502"/>
    </source>
</evidence>
<evidence type="ECO:0000256" key="2">
    <source>
        <dbReference type="ARBA" id="ARBA00004687"/>
    </source>
</evidence>
<evidence type="ECO:0000313" key="11">
    <source>
        <dbReference type="EMBL" id="OCB84913.1"/>
    </source>
</evidence>
<evidence type="ECO:0000256" key="6">
    <source>
        <dbReference type="ARBA" id="ARBA00022824"/>
    </source>
</evidence>
<keyword evidence="4" id="KW-0337">GPI-anchor biosynthesis</keyword>
<feature type="transmembrane region" description="Helical" evidence="10">
    <location>
        <begin position="448"/>
        <end position="467"/>
    </location>
</feature>
<comment type="subcellular location">
    <subcellularLocation>
        <location evidence="1">Endoplasmic reticulum membrane</location>
        <topology evidence="1">Multi-pass membrane protein</topology>
    </subcellularLocation>
</comment>
<dbReference type="OrthoDB" id="28748at2759"/>
<evidence type="ECO:0000256" key="5">
    <source>
        <dbReference type="ARBA" id="ARBA00022692"/>
    </source>
</evidence>
<evidence type="ECO:0000256" key="10">
    <source>
        <dbReference type="SAM" id="Phobius"/>
    </source>
</evidence>
<dbReference type="GO" id="GO:0006506">
    <property type="term" value="P:GPI anchor biosynthetic process"/>
    <property type="evidence" value="ECO:0007669"/>
    <property type="project" value="UniProtKB-KW"/>
</dbReference>